<dbReference type="OrthoDB" id="5963193at2759"/>
<reference evidence="9" key="2">
    <citation type="journal article" date="2023" name="IMA Fungus">
        <title>Comparative genomic study of the Penicillium genus elucidates a diverse pangenome and 15 lateral gene transfer events.</title>
        <authorList>
            <person name="Petersen C."/>
            <person name="Sorensen T."/>
            <person name="Nielsen M.R."/>
            <person name="Sondergaard T.E."/>
            <person name="Sorensen J.L."/>
            <person name="Fitzpatrick D.A."/>
            <person name="Frisvad J.C."/>
            <person name="Nielsen K.L."/>
        </authorList>
    </citation>
    <scope>NUCLEOTIDE SEQUENCE</scope>
    <source>
        <strain evidence="9">IBT 26290</strain>
    </source>
</reference>
<reference evidence="9" key="1">
    <citation type="submission" date="2022-11" db="EMBL/GenBank/DDBJ databases">
        <authorList>
            <person name="Petersen C."/>
        </authorList>
    </citation>
    <scope>NUCLEOTIDE SEQUENCE</scope>
    <source>
        <strain evidence="9">IBT 26290</strain>
    </source>
</reference>
<feature type="transmembrane region" description="Helical" evidence="7">
    <location>
        <begin position="203"/>
        <end position="227"/>
    </location>
</feature>
<evidence type="ECO:0000256" key="5">
    <source>
        <dbReference type="ARBA" id="ARBA00023136"/>
    </source>
</evidence>
<keyword evidence="5 7" id="KW-0472">Membrane</keyword>
<evidence type="ECO:0000256" key="7">
    <source>
        <dbReference type="SAM" id="Phobius"/>
    </source>
</evidence>
<feature type="transmembrane region" description="Helical" evidence="7">
    <location>
        <begin position="406"/>
        <end position="426"/>
    </location>
</feature>
<comment type="caution">
    <text evidence="9">The sequence shown here is derived from an EMBL/GenBank/DDBJ whole genome shotgun (WGS) entry which is preliminary data.</text>
</comment>
<evidence type="ECO:0000313" key="9">
    <source>
        <dbReference type="EMBL" id="KAJ5168476.1"/>
    </source>
</evidence>
<proteinExistence type="inferred from homology"/>
<feature type="transmembrane region" description="Helical" evidence="7">
    <location>
        <begin position="15"/>
        <end position="37"/>
    </location>
</feature>
<feature type="signal peptide" evidence="8">
    <location>
        <begin position="1"/>
        <end position="17"/>
    </location>
</feature>
<feature type="transmembrane region" description="Helical" evidence="7">
    <location>
        <begin position="446"/>
        <end position="472"/>
    </location>
</feature>
<keyword evidence="10" id="KW-1185">Reference proteome</keyword>
<dbReference type="AlphaFoldDB" id="A0A9W9LPR8"/>
<dbReference type="Pfam" id="PF03348">
    <property type="entry name" value="Serinc"/>
    <property type="match status" value="1"/>
</dbReference>
<feature type="compositionally biased region" description="Acidic residues" evidence="6">
    <location>
        <begin position="384"/>
        <end position="393"/>
    </location>
</feature>
<feature type="chain" id="PRO_5040971185" description="Membrane protein TMS1" evidence="8">
    <location>
        <begin position="18"/>
        <end position="479"/>
    </location>
</feature>
<evidence type="ECO:0000256" key="4">
    <source>
        <dbReference type="ARBA" id="ARBA00022989"/>
    </source>
</evidence>
<feature type="transmembrane region" description="Helical" evidence="7">
    <location>
        <begin position="305"/>
        <end position="323"/>
    </location>
</feature>
<evidence type="ECO:0000256" key="6">
    <source>
        <dbReference type="SAM" id="MobiDB-lite"/>
    </source>
</evidence>
<evidence type="ECO:0000256" key="1">
    <source>
        <dbReference type="ARBA" id="ARBA00004141"/>
    </source>
</evidence>
<evidence type="ECO:0000313" key="10">
    <source>
        <dbReference type="Proteomes" id="UP001149163"/>
    </source>
</evidence>
<keyword evidence="4 7" id="KW-1133">Transmembrane helix</keyword>
<feature type="transmembrane region" description="Helical" evidence="7">
    <location>
        <begin position="49"/>
        <end position="71"/>
    </location>
</feature>
<accession>A0A9W9LPR8</accession>
<feature type="transmembrane region" description="Helical" evidence="7">
    <location>
        <begin position="233"/>
        <end position="254"/>
    </location>
</feature>
<comment type="similarity">
    <text evidence="2">Belongs to the TDE1 family.</text>
</comment>
<evidence type="ECO:0000256" key="8">
    <source>
        <dbReference type="SAM" id="SignalP"/>
    </source>
</evidence>
<name>A0A9W9LPR8_9EURO</name>
<dbReference type="RefSeq" id="XP_056544937.1">
    <property type="nucleotide sequence ID" value="XM_056686195.1"/>
</dbReference>
<evidence type="ECO:0000256" key="3">
    <source>
        <dbReference type="ARBA" id="ARBA00022692"/>
    </source>
</evidence>
<gene>
    <name evidence="9" type="ORF">N7482_004070</name>
</gene>
<keyword evidence="8" id="KW-0732">Signal</keyword>
<dbReference type="EMBL" id="JAPQKN010000002">
    <property type="protein sequence ID" value="KAJ5168476.1"/>
    <property type="molecule type" value="Genomic_DNA"/>
</dbReference>
<feature type="transmembrane region" description="Helical" evidence="7">
    <location>
        <begin position="162"/>
        <end position="182"/>
    </location>
</feature>
<feature type="transmembrane region" description="Helical" evidence="7">
    <location>
        <begin position="91"/>
        <end position="116"/>
    </location>
</feature>
<sequence length="479" mass="52484">MGALLSLPLLAVPSVGTLITLGGSCCGAATCSAVCSACGKFQNSMATRIAYAFILLINSIVSWIMLTPWAMKKLQHLTLDYMEIKCDGKECYGWVAVHRINFALGLFHLVLAVLLLGVKTSRDTRAALQNGFWGPKILFWLGFVVMSFFIPEPFFFVYGNYIAFFCAMLFLLLGLILLVDLAHSWAELCLQKIEDSDSRLWRGLLIGSTLGMYLASLVMTILMYIFFARSGCSMNQAAISVNLIVFLIISAVSVQPAVQECNPRAGLAQAAMVTVYCTYLTLSAVSMEPDDNNCNPLVRSSGTRTATIILGAIVTMATVAYTTTRAATQGIALGSKGGHDYIQLGTDDNEHGLVTQQPNSRREMRAEALRAAVESGSLPASALDESDDEDDFETSSKDDERGSTQYSYTLFHIIFFLATTWVATLLSQGLTVDTTMDFAPVGRTYWASWVKIFSSWVCYAIYLWTLVAPVVLPERFAAY</sequence>
<feature type="transmembrane region" description="Helical" evidence="7">
    <location>
        <begin position="137"/>
        <end position="156"/>
    </location>
</feature>
<feature type="region of interest" description="Disordered" evidence="6">
    <location>
        <begin position="373"/>
        <end position="402"/>
    </location>
</feature>
<dbReference type="GeneID" id="81425371"/>
<feature type="transmembrane region" description="Helical" evidence="7">
    <location>
        <begin position="266"/>
        <end position="285"/>
    </location>
</feature>
<evidence type="ECO:0000256" key="2">
    <source>
        <dbReference type="ARBA" id="ARBA00006665"/>
    </source>
</evidence>
<dbReference type="GO" id="GO:0016020">
    <property type="term" value="C:membrane"/>
    <property type="evidence" value="ECO:0007669"/>
    <property type="project" value="UniProtKB-SubCell"/>
</dbReference>
<keyword evidence="3 7" id="KW-0812">Transmembrane</keyword>
<organism evidence="9 10">
    <name type="scientific">Penicillium canariense</name>
    <dbReference type="NCBI Taxonomy" id="189055"/>
    <lineage>
        <taxon>Eukaryota</taxon>
        <taxon>Fungi</taxon>
        <taxon>Dikarya</taxon>
        <taxon>Ascomycota</taxon>
        <taxon>Pezizomycotina</taxon>
        <taxon>Eurotiomycetes</taxon>
        <taxon>Eurotiomycetidae</taxon>
        <taxon>Eurotiales</taxon>
        <taxon>Aspergillaceae</taxon>
        <taxon>Penicillium</taxon>
    </lineage>
</organism>
<dbReference type="InterPro" id="IPR005016">
    <property type="entry name" value="TDE1/TMS"/>
</dbReference>
<protein>
    <recommendedName>
        <fullName evidence="11">Membrane protein TMS1</fullName>
    </recommendedName>
</protein>
<dbReference type="Proteomes" id="UP001149163">
    <property type="component" value="Unassembled WGS sequence"/>
</dbReference>
<dbReference type="PANTHER" id="PTHR10383:SF9">
    <property type="entry name" value="SERINE INCORPORATOR, ISOFORM F"/>
    <property type="match status" value="1"/>
</dbReference>
<evidence type="ECO:0008006" key="11">
    <source>
        <dbReference type="Google" id="ProtNLM"/>
    </source>
</evidence>
<dbReference type="PANTHER" id="PTHR10383">
    <property type="entry name" value="SERINE INCORPORATOR"/>
    <property type="match status" value="1"/>
</dbReference>
<comment type="subcellular location">
    <subcellularLocation>
        <location evidence="1">Membrane</location>
        <topology evidence="1">Multi-pass membrane protein</topology>
    </subcellularLocation>
</comment>